<dbReference type="InterPro" id="IPR005674">
    <property type="entry name" value="CocE/Ser_esterase"/>
</dbReference>
<accession>A0ABP7X3W4</accession>
<organism evidence="3 4">
    <name type="scientific">Zhongshania borealis</name>
    <dbReference type="NCBI Taxonomy" id="889488"/>
    <lineage>
        <taxon>Bacteria</taxon>
        <taxon>Pseudomonadati</taxon>
        <taxon>Pseudomonadota</taxon>
        <taxon>Gammaproteobacteria</taxon>
        <taxon>Cellvibrionales</taxon>
        <taxon>Spongiibacteraceae</taxon>
        <taxon>Zhongshania</taxon>
    </lineage>
</organism>
<dbReference type="SMART" id="SM00939">
    <property type="entry name" value="PepX_C"/>
    <property type="match status" value="1"/>
</dbReference>
<dbReference type="InterPro" id="IPR013736">
    <property type="entry name" value="Xaa-Pro_dipept_C"/>
</dbReference>
<dbReference type="RefSeq" id="WP_344938139.1">
    <property type="nucleotide sequence ID" value="NZ_BAABDM010000009.1"/>
</dbReference>
<dbReference type="InterPro" id="IPR000383">
    <property type="entry name" value="Xaa-Pro-like_dom"/>
</dbReference>
<protein>
    <submittedName>
        <fullName evidence="3">CocE/NonD family hydrolase</fullName>
    </submittedName>
</protein>
<gene>
    <name evidence="3" type="ORF">GCM10022414_32850</name>
</gene>
<reference evidence="4" key="1">
    <citation type="journal article" date="2019" name="Int. J. Syst. Evol. Microbiol.">
        <title>The Global Catalogue of Microorganisms (GCM) 10K type strain sequencing project: providing services to taxonomists for standard genome sequencing and annotation.</title>
        <authorList>
            <consortium name="The Broad Institute Genomics Platform"/>
            <consortium name="The Broad Institute Genome Sequencing Center for Infectious Disease"/>
            <person name="Wu L."/>
            <person name="Ma J."/>
        </authorList>
    </citation>
    <scope>NUCLEOTIDE SEQUENCE [LARGE SCALE GENOMIC DNA]</scope>
    <source>
        <strain evidence="4">JCM 17304</strain>
    </source>
</reference>
<dbReference type="Pfam" id="PF08530">
    <property type="entry name" value="PepX_C"/>
    <property type="match status" value="1"/>
</dbReference>
<dbReference type="Gene3D" id="3.40.50.1820">
    <property type="entry name" value="alpha/beta hydrolase"/>
    <property type="match status" value="2"/>
</dbReference>
<dbReference type="InterPro" id="IPR008979">
    <property type="entry name" value="Galactose-bd-like_sf"/>
</dbReference>
<dbReference type="NCBIfam" id="TIGR00976">
    <property type="entry name" value="CocE_NonD"/>
    <property type="match status" value="1"/>
</dbReference>
<dbReference type="EMBL" id="BAABDM010000009">
    <property type="protein sequence ID" value="GAA4104118.1"/>
    <property type="molecule type" value="Genomic_DNA"/>
</dbReference>
<proteinExistence type="predicted"/>
<keyword evidence="1 3" id="KW-0378">Hydrolase</keyword>
<dbReference type="GO" id="GO:0016787">
    <property type="term" value="F:hydrolase activity"/>
    <property type="evidence" value="ECO:0007669"/>
    <property type="project" value="UniProtKB-KW"/>
</dbReference>
<dbReference type="SUPFAM" id="SSF53474">
    <property type="entry name" value="alpha/beta-Hydrolases"/>
    <property type="match status" value="1"/>
</dbReference>
<name>A0ABP7X3W4_9GAMM</name>
<dbReference type="Pfam" id="PF02129">
    <property type="entry name" value="Peptidase_S15"/>
    <property type="match status" value="1"/>
</dbReference>
<dbReference type="Gene3D" id="2.60.120.260">
    <property type="entry name" value="Galactose-binding domain-like"/>
    <property type="match status" value="1"/>
</dbReference>
<evidence type="ECO:0000259" key="2">
    <source>
        <dbReference type="SMART" id="SM00939"/>
    </source>
</evidence>
<sequence>MKNYIFLYSWFLILFVFGCSFDETKQGTENESAPLVDEPTVPLAQSTTDYPGGFWEPPEAIYGVTLVSDVVIAMSDGTDLVADVYAPTGLSNGEIAQGIFPVMLQQSPYNTAQEAGTALDTADYFVERGYIFVDVDVRGSGRSGGSGSFMGPQDQLDGIELANWAANTLSGSDGRVVLFGCSYRGHSAMYTAAVLGVNSPVKAMIASCAGGDPYREIHMLQGIPSVSWRFAGLASPIVFGPSFINYAATNYADSQTHDLDGQAGDNAYYRDYWQHRDHIADAMGIAESGIPVLIQAGWDDSGSGGVDVYNSLQNAFHNRDPFSSLMHGEAVSDRYQLIVGNWGHGDGLDDGIMYQWLERWLEDIDTGIDTLTPMHMQVIEPGNTGRWINSGGYPLTSAYTRYFMHSSGLLSIAAPVEAGTTSLVWAPPSVEGALIDFTTAPLESGAMIGGPVAATVYVSSSNTNLMLVAKLYDVAPDGTEFEITRSAVMGSMIAKDGGVKSWKDDNGLQIRPYLLLESDEYLVPNQAYEVNLPFLHRVYGVLPGHAIRLSLRTQEAATDCSLSVQVYFRSVPRACDPRLGLMATLLGGNYMLQIGGVTPSTLQLPLMAYDEMPGVAKGKTPTSDGFEIPQNWGQEP</sequence>
<comment type="caution">
    <text evidence="3">The sequence shown here is derived from an EMBL/GenBank/DDBJ whole genome shotgun (WGS) entry which is preliminary data.</text>
</comment>
<dbReference type="Proteomes" id="UP001500392">
    <property type="component" value="Unassembled WGS sequence"/>
</dbReference>
<dbReference type="SUPFAM" id="SSF49785">
    <property type="entry name" value="Galactose-binding domain-like"/>
    <property type="match status" value="1"/>
</dbReference>
<dbReference type="PROSITE" id="PS51257">
    <property type="entry name" value="PROKAR_LIPOPROTEIN"/>
    <property type="match status" value="1"/>
</dbReference>
<keyword evidence="4" id="KW-1185">Reference proteome</keyword>
<evidence type="ECO:0000313" key="3">
    <source>
        <dbReference type="EMBL" id="GAA4104118.1"/>
    </source>
</evidence>
<feature type="domain" description="Xaa-Pro dipeptidyl-peptidase C-terminal" evidence="2">
    <location>
        <begin position="354"/>
        <end position="579"/>
    </location>
</feature>
<evidence type="ECO:0000256" key="1">
    <source>
        <dbReference type="ARBA" id="ARBA00022801"/>
    </source>
</evidence>
<dbReference type="InterPro" id="IPR029058">
    <property type="entry name" value="AB_hydrolase_fold"/>
</dbReference>
<evidence type="ECO:0000313" key="4">
    <source>
        <dbReference type="Proteomes" id="UP001500392"/>
    </source>
</evidence>